<dbReference type="SUPFAM" id="SSF50199">
    <property type="entry name" value="Staphylococcal nuclease"/>
    <property type="match status" value="1"/>
</dbReference>
<protein>
    <submittedName>
        <fullName evidence="2">CSON001629 protein</fullName>
    </submittedName>
</protein>
<dbReference type="PROSITE" id="PS50830">
    <property type="entry name" value="TNASE_3"/>
    <property type="match status" value="1"/>
</dbReference>
<feature type="domain" description="TNase-like" evidence="1">
    <location>
        <begin position="11"/>
        <end position="153"/>
    </location>
</feature>
<name>A0A336MH54_CULSO</name>
<dbReference type="OMA" id="MAWESRE"/>
<proteinExistence type="predicted"/>
<reference evidence="2" key="1">
    <citation type="submission" date="2018-07" db="EMBL/GenBank/DDBJ databases">
        <authorList>
            <person name="Quirk P.G."/>
            <person name="Krulwich T.A."/>
        </authorList>
    </citation>
    <scope>NUCLEOTIDE SEQUENCE</scope>
</reference>
<evidence type="ECO:0000313" key="2">
    <source>
        <dbReference type="EMBL" id="SSX29724.1"/>
    </source>
</evidence>
<dbReference type="InterPro" id="IPR016071">
    <property type="entry name" value="Staphylococal_nuclease_OB-fold"/>
</dbReference>
<accession>A0A336MH54</accession>
<evidence type="ECO:0000259" key="1">
    <source>
        <dbReference type="PROSITE" id="PS50830"/>
    </source>
</evidence>
<dbReference type="SMART" id="SM00318">
    <property type="entry name" value="SNc"/>
    <property type="match status" value="1"/>
</dbReference>
<dbReference type="PANTHER" id="PTHR12302">
    <property type="entry name" value="EBNA2 BINDING PROTEIN P100"/>
    <property type="match status" value="1"/>
</dbReference>
<dbReference type="Gene3D" id="2.40.50.90">
    <property type="match status" value="1"/>
</dbReference>
<dbReference type="VEuPathDB" id="VectorBase:CSON001629"/>
<dbReference type="InterPro" id="IPR035437">
    <property type="entry name" value="SNase_OB-fold_sf"/>
</dbReference>
<gene>
    <name evidence="2" type="primary">CSON001629</name>
</gene>
<sequence>MEKSKLIDPLALKKAVVKQVLSGDCVIIRAQPRGGPPPEKHFIIANVTAPKLGRKAGQSEEVKDEPMAWESREFLRKLIIGKEVYFSSDKIVNSDRIYGNIYLDKDGNSNVSHILVSEGMVSVRRENTKSSETAILIELEEAAKANLKGKWNPNAKVK</sequence>
<dbReference type="AlphaFoldDB" id="A0A336MH54"/>
<dbReference type="GO" id="GO:0006402">
    <property type="term" value="P:mRNA catabolic process"/>
    <property type="evidence" value="ECO:0007669"/>
    <property type="project" value="TreeGrafter"/>
</dbReference>
<dbReference type="GO" id="GO:0004518">
    <property type="term" value="F:nuclease activity"/>
    <property type="evidence" value="ECO:0007669"/>
    <property type="project" value="TreeGrafter"/>
</dbReference>
<organism evidence="2">
    <name type="scientific">Culicoides sonorensis</name>
    <name type="common">Biting midge</name>
    <dbReference type="NCBI Taxonomy" id="179676"/>
    <lineage>
        <taxon>Eukaryota</taxon>
        <taxon>Metazoa</taxon>
        <taxon>Ecdysozoa</taxon>
        <taxon>Arthropoda</taxon>
        <taxon>Hexapoda</taxon>
        <taxon>Insecta</taxon>
        <taxon>Pterygota</taxon>
        <taxon>Neoptera</taxon>
        <taxon>Endopterygota</taxon>
        <taxon>Diptera</taxon>
        <taxon>Nematocera</taxon>
        <taxon>Chironomoidea</taxon>
        <taxon>Ceratopogonidae</taxon>
        <taxon>Ceratopogoninae</taxon>
        <taxon>Culicoides</taxon>
        <taxon>Monoculicoides</taxon>
    </lineage>
</organism>
<dbReference type="EMBL" id="UFQT01001258">
    <property type="protein sequence ID" value="SSX29724.1"/>
    <property type="molecule type" value="Genomic_DNA"/>
</dbReference>
<dbReference type="GO" id="GO:0003723">
    <property type="term" value="F:RNA binding"/>
    <property type="evidence" value="ECO:0007669"/>
    <property type="project" value="TreeGrafter"/>
</dbReference>
<dbReference type="FunFam" id="2.40.50.90:FF:000018">
    <property type="entry name" value="Ribonuclease"/>
    <property type="match status" value="1"/>
</dbReference>
<dbReference type="PANTHER" id="PTHR12302:SF2">
    <property type="entry name" value="STAPHYLOCOCCAL NUCLEASE DOMAIN-CONTAINING PROTEIN 1"/>
    <property type="match status" value="1"/>
</dbReference>
<dbReference type="GO" id="GO:0005634">
    <property type="term" value="C:nucleus"/>
    <property type="evidence" value="ECO:0007669"/>
    <property type="project" value="TreeGrafter"/>
</dbReference>
<dbReference type="Pfam" id="PF00565">
    <property type="entry name" value="SNase"/>
    <property type="match status" value="1"/>
</dbReference>
<dbReference type="GO" id="GO:0005829">
    <property type="term" value="C:cytosol"/>
    <property type="evidence" value="ECO:0007669"/>
    <property type="project" value="TreeGrafter"/>
</dbReference>